<keyword evidence="5" id="KW-1185">Reference proteome</keyword>
<dbReference type="Proteomes" id="UP000095285">
    <property type="component" value="Unassembled WGS sequence"/>
</dbReference>
<accession>A0A1I7VQG5</accession>
<dbReference type="Pfam" id="PF24681">
    <property type="entry name" value="Kelch_KLHDC2_KLHL20_DRC7"/>
    <property type="match status" value="1"/>
</dbReference>
<dbReference type="Pfam" id="PF01344">
    <property type="entry name" value="Kelch_1"/>
    <property type="match status" value="1"/>
</dbReference>
<reference evidence="6" key="2">
    <citation type="submission" date="2016-11" db="UniProtKB">
        <authorList>
            <consortium name="WormBaseParasite"/>
        </authorList>
    </citation>
    <scope>IDENTIFICATION</scope>
</reference>
<dbReference type="OrthoDB" id="5804112at2759"/>
<evidence type="ECO:0000313" key="4">
    <source>
        <dbReference type="EMBL" id="EFO20936.1"/>
    </source>
</evidence>
<dbReference type="OMA" id="THTWQEL"/>
<gene>
    <name evidence="4 6" type="ORF">LOAG_07553</name>
</gene>
<dbReference type="GeneID" id="9944972"/>
<reference evidence="4 5" key="1">
    <citation type="submission" date="2012-04" db="EMBL/GenBank/DDBJ databases">
        <title>The Genome Sequence of Loa loa.</title>
        <authorList>
            <consortium name="The Broad Institute Genome Sequencing Platform"/>
            <consortium name="Broad Institute Genome Sequencing Center for Infectious Disease"/>
            <person name="Nutman T.B."/>
            <person name="Fink D.L."/>
            <person name="Russ C."/>
            <person name="Young S."/>
            <person name="Zeng Q."/>
            <person name="Gargeya S."/>
            <person name="Alvarado L."/>
            <person name="Berlin A."/>
            <person name="Chapman S.B."/>
            <person name="Chen Z."/>
            <person name="Freedman E."/>
            <person name="Gellesch M."/>
            <person name="Goldberg J."/>
            <person name="Griggs A."/>
            <person name="Gujja S."/>
            <person name="Heilman E.R."/>
            <person name="Heiman D."/>
            <person name="Howarth C."/>
            <person name="Mehta T."/>
            <person name="Neiman D."/>
            <person name="Pearson M."/>
            <person name="Roberts A."/>
            <person name="Saif S."/>
            <person name="Shea T."/>
            <person name="Shenoy N."/>
            <person name="Sisk P."/>
            <person name="Stolte C."/>
            <person name="Sykes S."/>
            <person name="White J."/>
            <person name="Yandava C."/>
            <person name="Haas B."/>
            <person name="Henn M.R."/>
            <person name="Nusbaum C."/>
            <person name="Birren B."/>
        </authorList>
    </citation>
    <scope>NUCLEOTIDE SEQUENCE [LARGE SCALE GENOMIC DNA]</scope>
</reference>
<dbReference type="eggNOG" id="KOG4441">
    <property type="taxonomic scope" value="Eukaryota"/>
</dbReference>
<evidence type="ECO:0000313" key="6">
    <source>
        <dbReference type="WBParaSite" id="EN70_5124"/>
    </source>
</evidence>
<dbReference type="CTD" id="9944972"/>
<dbReference type="PANTHER" id="PTHR46344:SF27">
    <property type="entry name" value="KELCH REPEAT SUPERFAMILY PROTEIN"/>
    <property type="match status" value="1"/>
</dbReference>
<proteinExistence type="predicted"/>
<dbReference type="Gene3D" id="2.120.10.80">
    <property type="entry name" value="Kelch-type beta propeller"/>
    <property type="match status" value="2"/>
</dbReference>
<dbReference type="SUPFAM" id="SSF117281">
    <property type="entry name" value="Kelch motif"/>
    <property type="match status" value="1"/>
</dbReference>
<dbReference type="STRING" id="7209.A0A1I7VQG5"/>
<dbReference type="EMBL" id="JH712076">
    <property type="protein sequence ID" value="EFO20936.1"/>
    <property type="molecule type" value="Genomic_DNA"/>
</dbReference>
<dbReference type="PANTHER" id="PTHR46344">
    <property type="entry name" value="OS02G0202900 PROTEIN"/>
    <property type="match status" value="1"/>
</dbReference>
<sequence>MDVWILLKRWILIDRKKRMPFCRQLVKSIRYNLLNDKQKDEIKKDLIRFKMNNIDDQNIVWSMNTEKRIHRDLLITIGGWEKSGPSNIVEVLDINANKWRRVETFEDNRRIAYHECIVISNKLYVIGGFEGSQYFNTVRCYDGETKKWHELAPMHHARCYISACEINGTIIVAGGSDGRLRLRTAEVYDARKNQWTKIRNMVQRRSDAAACAMGGKMYVAGGYTGETVLQTVEMYIPEMDIWTEIAHMSTPRSGLACAVGTDFILIAGGFDGMNRLSSAEILRIGSAHTVSVEPMPIARSNFAMCKMGNYFYAIGGYNTTVTKTVVRFDGKKWERICDISVPRSALRAVLLKAWSDPIQLLSDTSVNSKDTHHSLCDTDSSKSKETDNSKITAVNNDSD</sequence>
<keyword evidence="1" id="KW-0880">Kelch repeat</keyword>
<feature type="region of interest" description="Disordered" evidence="3">
    <location>
        <begin position="368"/>
        <end position="399"/>
    </location>
</feature>
<feature type="compositionally biased region" description="Basic and acidic residues" evidence="3">
    <location>
        <begin position="369"/>
        <end position="388"/>
    </location>
</feature>
<organism evidence="5 6">
    <name type="scientific">Loa loa</name>
    <name type="common">Eye worm</name>
    <name type="synonym">Filaria loa</name>
    <dbReference type="NCBI Taxonomy" id="7209"/>
    <lineage>
        <taxon>Eukaryota</taxon>
        <taxon>Metazoa</taxon>
        <taxon>Ecdysozoa</taxon>
        <taxon>Nematoda</taxon>
        <taxon>Chromadorea</taxon>
        <taxon>Rhabditida</taxon>
        <taxon>Spirurina</taxon>
        <taxon>Spiruromorpha</taxon>
        <taxon>Filarioidea</taxon>
        <taxon>Onchocercidae</taxon>
        <taxon>Loa</taxon>
    </lineage>
</organism>
<dbReference type="InterPro" id="IPR006652">
    <property type="entry name" value="Kelch_1"/>
</dbReference>
<dbReference type="SMART" id="SM00612">
    <property type="entry name" value="Kelch"/>
    <property type="match status" value="6"/>
</dbReference>
<dbReference type="WBParaSite" id="EN70_5124">
    <property type="protein sequence ID" value="EN70_5124"/>
    <property type="gene ID" value="EN70_5124"/>
</dbReference>
<dbReference type="PRINTS" id="PR00501">
    <property type="entry name" value="KELCHREPEAT"/>
</dbReference>
<feature type="compositionally biased region" description="Polar residues" evidence="3">
    <location>
        <begin position="389"/>
        <end position="399"/>
    </location>
</feature>
<dbReference type="InterPro" id="IPR015915">
    <property type="entry name" value="Kelch-typ_b-propeller"/>
</dbReference>
<keyword evidence="2" id="KW-0677">Repeat</keyword>
<dbReference type="AlphaFoldDB" id="A0A1I7VQG5"/>
<name>A0A1I7VQG5_LOALO</name>
<dbReference type="KEGG" id="loa:LOAG_07553"/>
<dbReference type="RefSeq" id="XP_003143134.1">
    <property type="nucleotide sequence ID" value="XM_003143086.1"/>
</dbReference>
<evidence type="ECO:0000256" key="3">
    <source>
        <dbReference type="SAM" id="MobiDB-lite"/>
    </source>
</evidence>
<accession>A0A1S0TWA4</accession>
<evidence type="ECO:0000256" key="2">
    <source>
        <dbReference type="ARBA" id="ARBA00022737"/>
    </source>
</evidence>
<evidence type="ECO:0000256" key="1">
    <source>
        <dbReference type="ARBA" id="ARBA00022441"/>
    </source>
</evidence>
<evidence type="ECO:0000313" key="5">
    <source>
        <dbReference type="Proteomes" id="UP000095285"/>
    </source>
</evidence>
<protein>
    <submittedName>
        <fullName evidence="6">Kelch-like protein 10</fullName>
    </submittedName>
</protein>